<proteinExistence type="predicted"/>
<keyword evidence="2" id="KW-0472">Membrane</keyword>
<organism evidence="4 5">
    <name type="scientific">Streptomyces caniscabiei</name>
    <dbReference type="NCBI Taxonomy" id="2746961"/>
    <lineage>
        <taxon>Bacteria</taxon>
        <taxon>Bacillati</taxon>
        <taxon>Actinomycetota</taxon>
        <taxon>Actinomycetes</taxon>
        <taxon>Kitasatosporales</taxon>
        <taxon>Streptomycetaceae</taxon>
        <taxon>Streptomyces</taxon>
    </lineage>
</organism>
<evidence type="ECO:0000256" key="3">
    <source>
        <dbReference type="SAM" id="SignalP"/>
    </source>
</evidence>
<feature type="signal peptide" evidence="3">
    <location>
        <begin position="1"/>
        <end position="22"/>
    </location>
</feature>
<protein>
    <submittedName>
        <fullName evidence="4">Uncharacterized protein</fullName>
    </submittedName>
</protein>
<gene>
    <name evidence="4" type="ORF">PV383_10375</name>
</gene>
<comment type="caution">
    <text evidence="4">The sequence shown here is derived from an EMBL/GenBank/DDBJ whole genome shotgun (WGS) entry which is preliminary data.</text>
</comment>
<sequence>MSFLGVLLGLLVGLVPPGPSVAAGNPCPGDGFMKQLACWVGRTAEGPVVITLRKPLDYEDLGDDRSTVLEQLKDSTHPVVVQVPKGARTGQGGTALLLVFDELLIHPDATIDRLTEHTRADLRANGLCADDNQLCRVVSPGEGRPAKLKGSELTEFAADPDANSFTVTEVDKGGSTTPSTSAGALGGQGDGDGDQDDKANNAVDTPDDEGSGSGSGYSSATWTAFWMALLLALLLLAFVIVIRRSRGPVAVGHRAPSPGRAVGGFGGLARVAPTRTTPAHAARGGGGSAGAGANGGNAGANGSGGAGGHGGHGGGGGGEGDGGDESTTRLRVASGPRHGRQVGARPSHARTAVVRTELHPQGYVEVDRVLRRAVWAEPGRPPPAPGGLVDVTDAREPDSDVLYAFPPTAARHAKGTPR</sequence>
<dbReference type="EMBL" id="JARAWJ010000006">
    <property type="protein sequence ID" value="MDX3037574.1"/>
    <property type="molecule type" value="Genomic_DNA"/>
</dbReference>
<keyword evidence="5" id="KW-1185">Reference proteome</keyword>
<feature type="region of interest" description="Disordered" evidence="1">
    <location>
        <begin position="300"/>
        <end position="349"/>
    </location>
</feature>
<keyword evidence="3" id="KW-0732">Signal</keyword>
<accession>A0ABU4ML90</accession>
<feature type="compositionally biased region" description="Gly residues" evidence="1">
    <location>
        <begin position="300"/>
        <end position="320"/>
    </location>
</feature>
<evidence type="ECO:0000313" key="5">
    <source>
        <dbReference type="Proteomes" id="UP001282474"/>
    </source>
</evidence>
<evidence type="ECO:0000313" key="4">
    <source>
        <dbReference type="EMBL" id="MDX3037574.1"/>
    </source>
</evidence>
<evidence type="ECO:0000256" key="1">
    <source>
        <dbReference type="SAM" id="MobiDB-lite"/>
    </source>
</evidence>
<evidence type="ECO:0000256" key="2">
    <source>
        <dbReference type="SAM" id="Phobius"/>
    </source>
</evidence>
<name>A0ABU4ML90_9ACTN</name>
<keyword evidence="2" id="KW-0812">Transmembrane</keyword>
<feature type="region of interest" description="Disordered" evidence="1">
    <location>
        <begin position="169"/>
        <end position="217"/>
    </location>
</feature>
<dbReference type="Proteomes" id="UP001282474">
    <property type="component" value="Unassembled WGS sequence"/>
</dbReference>
<feature type="transmembrane region" description="Helical" evidence="2">
    <location>
        <begin position="222"/>
        <end position="242"/>
    </location>
</feature>
<feature type="chain" id="PRO_5046944417" evidence="3">
    <location>
        <begin position="23"/>
        <end position="418"/>
    </location>
</feature>
<dbReference type="RefSeq" id="WP_237270244.1">
    <property type="nucleotide sequence ID" value="NZ_JABXWF010000010.1"/>
</dbReference>
<reference evidence="4 5" key="1">
    <citation type="journal article" date="2023" name="Microb. Genom.">
        <title>Mesoterricola silvestris gen. nov., sp. nov., Mesoterricola sediminis sp. nov., Geothrix oryzae sp. nov., Geothrix edaphica sp. nov., Geothrix rubra sp. nov., and Geothrix limicola sp. nov., six novel members of Acidobacteriota isolated from soils.</title>
        <authorList>
            <person name="Weisberg A.J."/>
            <person name="Pearce E."/>
            <person name="Kramer C.G."/>
            <person name="Chang J.H."/>
            <person name="Clarke C.R."/>
        </authorList>
    </citation>
    <scope>NUCLEOTIDE SEQUENCE [LARGE SCALE GENOMIC DNA]</scope>
    <source>
        <strain evidence="4 5">NE20-4-1</strain>
    </source>
</reference>
<keyword evidence="2" id="KW-1133">Transmembrane helix</keyword>